<dbReference type="GO" id="GO:0008270">
    <property type="term" value="F:zinc ion binding"/>
    <property type="evidence" value="ECO:0007669"/>
    <property type="project" value="UniProtKB-KW"/>
</dbReference>
<keyword evidence="1" id="KW-0479">Metal-binding</keyword>
<dbReference type="Proteomes" id="UP000076722">
    <property type="component" value="Unassembled WGS sequence"/>
</dbReference>
<dbReference type="SUPFAM" id="SSF144232">
    <property type="entry name" value="HIT/MYND zinc finger-like"/>
    <property type="match status" value="1"/>
</dbReference>
<proteinExistence type="predicted"/>
<protein>
    <recommendedName>
        <fullName evidence="5">MYND-type domain-containing protein</fullName>
    </recommendedName>
</protein>
<evidence type="ECO:0000313" key="6">
    <source>
        <dbReference type="EMBL" id="KZS96228.1"/>
    </source>
</evidence>
<evidence type="ECO:0000256" key="1">
    <source>
        <dbReference type="ARBA" id="ARBA00022723"/>
    </source>
</evidence>
<dbReference type="EMBL" id="KV419399">
    <property type="protein sequence ID" value="KZS96228.1"/>
    <property type="molecule type" value="Genomic_DNA"/>
</dbReference>
<evidence type="ECO:0000256" key="3">
    <source>
        <dbReference type="ARBA" id="ARBA00022833"/>
    </source>
</evidence>
<keyword evidence="7" id="KW-1185">Reference proteome</keyword>
<feature type="domain" description="MYND-type" evidence="5">
    <location>
        <begin position="278"/>
        <end position="319"/>
    </location>
</feature>
<dbReference type="InterPro" id="IPR002893">
    <property type="entry name" value="Znf_MYND"/>
</dbReference>
<feature type="non-terminal residue" evidence="6">
    <location>
        <position position="1"/>
    </location>
</feature>
<name>A0A164XRP1_9AGAM</name>
<evidence type="ECO:0000313" key="7">
    <source>
        <dbReference type="Proteomes" id="UP000076722"/>
    </source>
</evidence>
<keyword evidence="2 4" id="KW-0863">Zinc-finger</keyword>
<dbReference type="OrthoDB" id="432970at2759"/>
<sequence length="319" mass="36607">LDVHDISVLLNYERGATEPRFRHAKLREVVTAGTFRTILLQTSIWDEAKAPRTGFVFEKPRFKRNAKENDEPDLPSNMLPQPIPPLLQHLTPKQLETYYWQARNHDGCFGTVALLQHFLDLFPMSIRLRVRVVEKNKPHEYQILALQRKIIEFHLMDQKSLTLAAVLPDNKTYVSGSDSPIIHAVIGFPASNGGSMAVLDLASLQFGDVGRGFKGRGIFVLEPVEDYLSRLNQYATSNTFERAKWSDRMTDAPESDWLREVARRVKGRWDKRETVHWCGHCGAPPPHDRGLMMCKTCKRAYYCDAAHQLAAWPFHKHFC</sequence>
<dbReference type="PROSITE" id="PS50865">
    <property type="entry name" value="ZF_MYND_2"/>
    <property type="match status" value="1"/>
</dbReference>
<reference evidence="6 7" key="1">
    <citation type="journal article" date="2016" name="Mol. Biol. Evol.">
        <title>Comparative Genomics of Early-Diverging Mushroom-Forming Fungi Provides Insights into the Origins of Lignocellulose Decay Capabilities.</title>
        <authorList>
            <person name="Nagy L.G."/>
            <person name="Riley R."/>
            <person name="Tritt A."/>
            <person name="Adam C."/>
            <person name="Daum C."/>
            <person name="Floudas D."/>
            <person name="Sun H."/>
            <person name="Yadav J.S."/>
            <person name="Pangilinan J."/>
            <person name="Larsson K.H."/>
            <person name="Matsuura K."/>
            <person name="Barry K."/>
            <person name="Labutti K."/>
            <person name="Kuo R."/>
            <person name="Ohm R.A."/>
            <person name="Bhattacharya S.S."/>
            <person name="Shirouzu T."/>
            <person name="Yoshinaga Y."/>
            <person name="Martin F.M."/>
            <person name="Grigoriev I.V."/>
            <person name="Hibbett D.S."/>
        </authorList>
    </citation>
    <scope>NUCLEOTIDE SEQUENCE [LARGE SCALE GENOMIC DNA]</scope>
    <source>
        <strain evidence="6 7">HHB9708</strain>
    </source>
</reference>
<gene>
    <name evidence="6" type="ORF">SISNIDRAFT_389489</name>
</gene>
<evidence type="ECO:0000259" key="5">
    <source>
        <dbReference type="PROSITE" id="PS50865"/>
    </source>
</evidence>
<accession>A0A164XRP1</accession>
<dbReference type="STRING" id="1314777.A0A164XRP1"/>
<dbReference type="AlphaFoldDB" id="A0A164XRP1"/>
<evidence type="ECO:0000256" key="4">
    <source>
        <dbReference type="PROSITE-ProRule" id="PRU00134"/>
    </source>
</evidence>
<dbReference type="Gene3D" id="6.10.140.2220">
    <property type="match status" value="1"/>
</dbReference>
<evidence type="ECO:0000256" key="2">
    <source>
        <dbReference type="ARBA" id="ARBA00022771"/>
    </source>
</evidence>
<feature type="non-terminal residue" evidence="6">
    <location>
        <position position="319"/>
    </location>
</feature>
<organism evidence="6 7">
    <name type="scientific">Sistotremastrum niveocremeum HHB9708</name>
    <dbReference type="NCBI Taxonomy" id="1314777"/>
    <lineage>
        <taxon>Eukaryota</taxon>
        <taxon>Fungi</taxon>
        <taxon>Dikarya</taxon>
        <taxon>Basidiomycota</taxon>
        <taxon>Agaricomycotina</taxon>
        <taxon>Agaricomycetes</taxon>
        <taxon>Sistotremastrales</taxon>
        <taxon>Sistotremastraceae</taxon>
        <taxon>Sertulicium</taxon>
        <taxon>Sertulicium niveocremeum</taxon>
    </lineage>
</organism>
<keyword evidence="3" id="KW-0862">Zinc</keyword>
<dbReference type="Pfam" id="PF01753">
    <property type="entry name" value="zf-MYND"/>
    <property type="match status" value="1"/>
</dbReference>